<sequence>MCFSSFKSTDQSNSHKSAVGFPYSTKSANLALILISKQKELSVESSRQISVGEFETKKKKLEELFLRDVAGFES</sequence>
<dbReference type="Proteomes" id="UP001055811">
    <property type="component" value="Linkage Group LG05"/>
</dbReference>
<dbReference type="EMBL" id="CM042013">
    <property type="protein sequence ID" value="KAI3738709.1"/>
    <property type="molecule type" value="Genomic_DNA"/>
</dbReference>
<evidence type="ECO:0000313" key="2">
    <source>
        <dbReference type="Proteomes" id="UP001055811"/>
    </source>
</evidence>
<accession>A0ACB9CWN3</accession>
<keyword evidence="2" id="KW-1185">Reference proteome</keyword>
<reference evidence="1 2" key="2">
    <citation type="journal article" date="2022" name="Mol. Ecol. Resour.">
        <title>The genomes of chicory, endive, great burdock and yacon provide insights into Asteraceae paleo-polyploidization history and plant inulin production.</title>
        <authorList>
            <person name="Fan W."/>
            <person name="Wang S."/>
            <person name="Wang H."/>
            <person name="Wang A."/>
            <person name="Jiang F."/>
            <person name="Liu H."/>
            <person name="Zhao H."/>
            <person name="Xu D."/>
            <person name="Zhang Y."/>
        </authorList>
    </citation>
    <scope>NUCLEOTIDE SEQUENCE [LARGE SCALE GENOMIC DNA]</scope>
    <source>
        <strain evidence="2">cv. Punajuju</strain>
        <tissue evidence="1">Leaves</tissue>
    </source>
</reference>
<comment type="caution">
    <text evidence="1">The sequence shown here is derived from an EMBL/GenBank/DDBJ whole genome shotgun (WGS) entry which is preliminary data.</text>
</comment>
<protein>
    <submittedName>
        <fullName evidence="1">Uncharacterized protein</fullName>
    </submittedName>
</protein>
<proteinExistence type="predicted"/>
<organism evidence="1 2">
    <name type="scientific">Cichorium intybus</name>
    <name type="common">Chicory</name>
    <dbReference type="NCBI Taxonomy" id="13427"/>
    <lineage>
        <taxon>Eukaryota</taxon>
        <taxon>Viridiplantae</taxon>
        <taxon>Streptophyta</taxon>
        <taxon>Embryophyta</taxon>
        <taxon>Tracheophyta</taxon>
        <taxon>Spermatophyta</taxon>
        <taxon>Magnoliopsida</taxon>
        <taxon>eudicotyledons</taxon>
        <taxon>Gunneridae</taxon>
        <taxon>Pentapetalae</taxon>
        <taxon>asterids</taxon>
        <taxon>campanulids</taxon>
        <taxon>Asterales</taxon>
        <taxon>Asteraceae</taxon>
        <taxon>Cichorioideae</taxon>
        <taxon>Cichorieae</taxon>
        <taxon>Cichoriinae</taxon>
        <taxon>Cichorium</taxon>
    </lineage>
</organism>
<evidence type="ECO:0000313" key="1">
    <source>
        <dbReference type="EMBL" id="KAI3738709.1"/>
    </source>
</evidence>
<gene>
    <name evidence="1" type="ORF">L2E82_28812</name>
</gene>
<reference evidence="2" key="1">
    <citation type="journal article" date="2022" name="Mol. Ecol. Resour.">
        <title>The genomes of chicory, endive, great burdock and yacon provide insights into Asteraceae palaeo-polyploidization history and plant inulin production.</title>
        <authorList>
            <person name="Fan W."/>
            <person name="Wang S."/>
            <person name="Wang H."/>
            <person name="Wang A."/>
            <person name="Jiang F."/>
            <person name="Liu H."/>
            <person name="Zhao H."/>
            <person name="Xu D."/>
            <person name="Zhang Y."/>
        </authorList>
    </citation>
    <scope>NUCLEOTIDE SEQUENCE [LARGE SCALE GENOMIC DNA]</scope>
    <source>
        <strain evidence="2">cv. Punajuju</strain>
    </source>
</reference>
<name>A0ACB9CWN3_CICIN</name>